<dbReference type="Proteomes" id="UP000070376">
    <property type="component" value="Unassembled WGS sequence"/>
</dbReference>
<gene>
    <name evidence="2" type="ORF">HMPREF3213_01472</name>
</gene>
<dbReference type="EMBL" id="LRPN01000047">
    <property type="protein sequence ID" value="KWZ82987.1"/>
    <property type="molecule type" value="Genomic_DNA"/>
</dbReference>
<evidence type="ECO:0000313" key="3">
    <source>
        <dbReference type="Proteomes" id="UP000070376"/>
    </source>
</evidence>
<dbReference type="AlphaFoldDB" id="A0A133KTZ7"/>
<accession>A0A133KTZ7</accession>
<name>A0A133KTZ7_HEYCO</name>
<dbReference type="PATRIC" id="fig|1398.22.peg.1482"/>
<evidence type="ECO:0000256" key="1">
    <source>
        <dbReference type="SAM" id="MobiDB-lite"/>
    </source>
</evidence>
<feature type="region of interest" description="Disordered" evidence="1">
    <location>
        <begin position="61"/>
        <end position="81"/>
    </location>
</feature>
<sequence length="81" mass="9477">MLTFNKDEKKNRIHWCGSFCMQWQGKCCTIGKAQILWYDTIVIFAAQTYPISIPKHFTVFPDTGREQTSSRNKGCTKRRTQ</sequence>
<reference evidence="3" key="1">
    <citation type="submission" date="2016-01" db="EMBL/GenBank/DDBJ databases">
        <authorList>
            <person name="Mitreva M."/>
            <person name="Pepin K.H."/>
            <person name="Mihindukulasuriya K.A."/>
            <person name="Fulton R."/>
            <person name="Fronick C."/>
            <person name="O'Laughlin M."/>
            <person name="Miner T."/>
            <person name="Herter B."/>
            <person name="Rosa B.A."/>
            <person name="Cordes M."/>
            <person name="Tomlinson C."/>
            <person name="Wollam A."/>
            <person name="Palsikar V.B."/>
            <person name="Mardis E.R."/>
            <person name="Wilson R.K."/>
        </authorList>
    </citation>
    <scope>NUCLEOTIDE SEQUENCE [LARGE SCALE GENOMIC DNA]</scope>
    <source>
        <strain evidence="3">GED7749B</strain>
    </source>
</reference>
<protein>
    <submittedName>
        <fullName evidence="2">Uncharacterized protein</fullName>
    </submittedName>
</protein>
<proteinExistence type="predicted"/>
<comment type="caution">
    <text evidence="2">The sequence shown here is derived from an EMBL/GenBank/DDBJ whole genome shotgun (WGS) entry which is preliminary data.</text>
</comment>
<evidence type="ECO:0000313" key="2">
    <source>
        <dbReference type="EMBL" id="KWZ82987.1"/>
    </source>
</evidence>
<organism evidence="2 3">
    <name type="scientific">Heyndrickxia coagulans</name>
    <name type="common">Weizmannia coagulans</name>
    <dbReference type="NCBI Taxonomy" id="1398"/>
    <lineage>
        <taxon>Bacteria</taxon>
        <taxon>Bacillati</taxon>
        <taxon>Bacillota</taxon>
        <taxon>Bacilli</taxon>
        <taxon>Bacillales</taxon>
        <taxon>Bacillaceae</taxon>
        <taxon>Heyndrickxia</taxon>
    </lineage>
</organism>